<proteinExistence type="predicted"/>
<keyword evidence="1" id="KW-0732">Signal</keyword>
<evidence type="ECO:0000313" key="2">
    <source>
        <dbReference type="EMBL" id="ORA74123.1"/>
    </source>
</evidence>
<evidence type="ECO:0000313" key="3">
    <source>
        <dbReference type="Proteomes" id="UP000192801"/>
    </source>
</evidence>
<dbReference type="OrthoDB" id="4749256at2"/>
<evidence type="ECO:0000256" key="1">
    <source>
        <dbReference type="SAM" id="SignalP"/>
    </source>
</evidence>
<dbReference type="PROSITE" id="PS51257">
    <property type="entry name" value="PROKAR_LIPOPROTEIN"/>
    <property type="match status" value="1"/>
</dbReference>
<feature type="signal peptide" evidence="1">
    <location>
        <begin position="1"/>
        <end position="23"/>
    </location>
</feature>
<protein>
    <submittedName>
        <fullName evidence="2">Uncharacterized protein</fullName>
    </submittedName>
</protein>
<organism evidence="2 3">
    <name type="scientific">Mycolicibacterium insubricum</name>
    <dbReference type="NCBI Taxonomy" id="444597"/>
    <lineage>
        <taxon>Bacteria</taxon>
        <taxon>Bacillati</taxon>
        <taxon>Actinomycetota</taxon>
        <taxon>Actinomycetes</taxon>
        <taxon>Mycobacteriales</taxon>
        <taxon>Mycobacteriaceae</taxon>
        <taxon>Mycolicibacterium</taxon>
    </lineage>
</organism>
<dbReference type="AlphaFoldDB" id="A0A1X0DP07"/>
<accession>A0A1X0DP07</accession>
<comment type="caution">
    <text evidence="2">The sequence shown here is derived from an EMBL/GenBank/DDBJ whole genome shotgun (WGS) entry which is preliminary data.</text>
</comment>
<reference evidence="2 3" key="1">
    <citation type="submission" date="2016-12" db="EMBL/GenBank/DDBJ databases">
        <title>The new phylogeny of genus Mycobacterium.</title>
        <authorList>
            <person name="Tortoli E."/>
            <person name="Trovato A."/>
            <person name="Cirillo D.M."/>
        </authorList>
    </citation>
    <scope>NUCLEOTIDE SEQUENCE [LARGE SCALE GENOMIC DNA]</scope>
    <source>
        <strain evidence="2 3">DSM 45130</strain>
    </source>
</reference>
<sequence length="158" mass="15525">MNPGSRTLAATVLAAGLLTTACGGSSNPGTASSATGSPTPASTVAAADLPALVPTPAQATVTKGPDGIADGGIHLHFQADGAPAEVMAAYEKALQDKGWQVTTIITSGGSGGGGATYTGTHGEAYGVFDGGGFNTTTYLDVCAWPTKPAEPNCSRSQR</sequence>
<feature type="chain" id="PRO_5039421016" evidence="1">
    <location>
        <begin position="24"/>
        <end position="158"/>
    </location>
</feature>
<dbReference type="Proteomes" id="UP000192801">
    <property type="component" value="Unassembled WGS sequence"/>
</dbReference>
<keyword evidence="3" id="KW-1185">Reference proteome</keyword>
<dbReference type="EMBL" id="MVHS01000001">
    <property type="protein sequence ID" value="ORA74123.1"/>
    <property type="molecule type" value="Genomic_DNA"/>
</dbReference>
<dbReference type="RefSeq" id="WP_083028878.1">
    <property type="nucleotide sequence ID" value="NZ_AP022618.1"/>
</dbReference>
<name>A0A1X0DP07_9MYCO</name>
<gene>
    <name evidence="2" type="ORF">BST26_00655</name>
</gene>